<gene>
    <name evidence="2" type="ORF">SCP_1700400</name>
</gene>
<dbReference type="Proteomes" id="UP000287166">
    <property type="component" value="Unassembled WGS sequence"/>
</dbReference>
<comment type="caution">
    <text evidence="2">The sequence shown here is derived from an EMBL/GenBank/DDBJ whole genome shotgun (WGS) entry which is preliminary data.</text>
</comment>
<feature type="compositionally biased region" description="Basic and acidic residues" evidence="1">
    <location>
        <begin position="369"/>
        <end position="378"/>
    </location>
</feature>
<protein>
    <recommendedName>
        <fullName evidence="4">PH domain-containing protein</fullName>
    </recommendedName>
</protein>
<evidence type="ECO:0008006" key="4">
    <source>
        <dbReference type="Google" id="ProtNLM"/>
    </source>
</evidence>
<feature type="compositionally biased region" description="Acidic residues" evidence="1">
    <location>
        <begin position="610"/>
        <end position="621"/>
    </location>
</feature>
<dbReference type="InParanoid" id="A0A401H5K3"/>
<feature type="region of interest" description="Disordered" evidence="1">
    <location>
        <begin position="792"/>
        <end position="884"/>
    </location>
</feature>
<proteinExistence type="predicted"/>
<reference evidence="2 3" key="1">
    <citation type="journal article" date="2018" name="Sci. Rep.">
        <title>Genome sequence of the cauliflower mushroom Sparassis crispa (Hanabiratake) and its association with beneficial usage.</title>
        <authorList>
            <person name="Kiyama R."/>
            <person name="Furutani Y."/>
            <person name="Kawaguchi K."/>
            <person name="Nakanishi T."/>
        </authorList>
    </citation>
    <scope>NUCLEOTIDE SEQUENCE [LARGE SCALE GENOMIC DNA]</scope>
</reference>
<evidence type="ECO:0000256" key="1">
    <source>
        <dbReference type="SAM" id="MobiDB-lite"/>
    </source>
</evidence>
<evidence type="ECO:0000313" key="3">
    <source>
        <dbReference type="Proteomes" id="UP000287166"/>
    </source>
</evidence>
<feature type="compositionally biased region" description="Low complexity" evidence="1">
    <location>
        <begin position="275"/>
        <end position="297"/>
    </location>
</feature>
<feature type="compositionally biased region" description="Acidic residues" evidence="1">
    <location>
        <begin position="561"/>
        <end position="570"/>
    </location>
</feature>
<dbReference type="RefSeq" id="XP_027620629.1">
    <property type="nucleotide sequence ID" value="XM_027764828.1"/>
</dbReference>
<feature type="compositionally biased region" description="Polar residues" evidence="1">
    <location>
        <begin position="472"/>
        <end position="489"/>
    </location>
</feature>
<dbReference type="STRING" id="139825.A0A401H5K3"/>
<feature type="compositionally biased region" description="Polar residues" evidence="1">
    <location>
        <begin position="859"/>
        <end position="869"/>
    </location>
</feature>
<feature type="compositionally biased region" description="Basic and acidic residues" evidence="1">
    <location>
        <begin position="811"/>
        <end position="831"/>
    </location>
</feature>
<feature type="compositionally biased region" description="Polar residues" evidence="1">
    <location>
        <begin position="660"/>
        <end position="672"/>
    </location>
</feature>
<dbReference type="GeneID" id="38786633"/>
<accession>A0A401H5K3</accession>
<name>A0A401H5K3_9APHY</name>
<feature type="region of interest" description="Disordered" evidence="1">
    <location>
        <begin position="355"/>
        <end position="379"/>
    </location>
</feature>
<dbReference type="EMBL" id="BFAD01000017">
    <property type="protein sequence ID" value="GBE89716.1"/>
    <property type="molecule type" value="Genomic_DNA"/>
</dbReference>
<evidence type="ECO:0000313" key="2">
    <source>
        <dbReference type="EMBL" id="GBE89716.1"/>
    </source>
</evidence>
<feature type="compositionally biased region" description="Basic and acidic residues" evidence="1">
    <location>
        <begin position="549"/>
        <end position="560"/>
    </location>
</feature>
<feature type="region of interest" description="Disordered" evidence="1">
    <location>
        <begin position="549"/>
        <end position="768"/>
    </location>
</feature>
<feature type="region of interest" description="Disordered" evidence="1">
    <location>
        <begin position="273"/>
        <end position="299"/>
    </location>
</feature>
<keyword evidence="3" id="KW-1185">Reference proteome</keyword>
<feature type="region of interest" description="Disordered" evidence="1">
    <location>
        <begin position="192"/>
        <end position="217"/>
    </location>
</feature>
<feature type="compositionally biased region" description="Low complexity" evidence="1">
    <location>
        <begin position="725"/>
        <end position="752"/>
    </location>
</feature>
<sequence length="897" mass="98603">MSHPTSPSLPIACRFVPTDQWLVTHLQPSWSIGQVKQCLLAKFLSPTTSVIPSAISRKPRPISPITFGTDANGSNGSETDSELEFDAQYLKFKYTPGPSVPASTAGASSSSHNQPSTTIPERYSLIAFSTSQLLEDHFHLSWYGFRSYELLELHAGPGLVSLPRGVLGDYVHPYFEARVWALRVAPATPGDVLRKHRTKRKEDDQGEEAKDSQRERGRRRKMEWRVRWLVIHQGVFKLYNHRNDPSPAHSSSMSALLALRGAEHLQLHMFRRTLSPQRPTSPPSSATPMPIPMASPSRSMARTPLVSPALQARSHIQQHPSSPVEESDLEGDTHGHSRIVCAKFRVYPPSQAHEIQSRAGVGALSSTATEEHRERRSLDGGGWWRRGSKDELAHIGSNAGIMHEGLEDDAKVEDEAVWVIMDMLTDEAFTNVLRVLHRDAPRTCVSSFFSPDRSPLSPQSHPVEGYRFPDTSHASPSSRAANSLHTSPQETHRHAPTTSTGTSLKAPCPYPEWRLAVATRARRAGLGEVGRATEAWLLGSEATDYIQDKTRARRVTREESSDSEPDDDGGREDKSEGSNVGDTDPMSPDSDADDPIWTGAHPHYLAGDFSGDESSDEESNESDSNSEREWESWADDLPRQWQCTRQARPRKPSAPENRVSVVSSAWAGTSDNPRTRRDVDSSPRSGSPPPALATFSSMESLLWHTSRSPPVRARPQTPPADEEALSSSLPIPISRPRSPLSSLLDDGPPFSSYMPQSYEDPGARASSYESGAKGAKVVVPMHMAMTTITSTVSVGETGERKSRWKTKRKEKVKDKPAKKLIKERGEKEKGEPTQTSHALPNAFLRPSKLKVSTELGPGLSSTPVSSGNTLAPPPDPVSAVSMSSIDSLRFVTPEWSD</sequence>
<organism evidence="2 3">
    <name type="scientific">Sparassis crispa</name>
    <dbReference type="NCBI Taxonomy" id="139825"/>
    <lineage>
        <taxon>Eukaryota</taxon>
        <taxon>Fungi</taxon>
        <taxon>Dikarya</taxon>
        <taxon>Basidiomycota</taxon>
        <taxon>Agaricomycotina</taxon>
        <taxon>Agaricomycetes</taxon>
        <taxon>Polyporales</taxon>
        <taxon>Sparassidaceae</taxon>
        <taxon>Sparassis</taxon>
    </lineage>
</organism>
<feature type="region of interest" description="Disordered" evidence="1">
    <location>
        <begin position="311"/>
        <end position="333"/>
    </location>
</feature>
<feature type="compositionally biased region" description="Basic and acidic residues" evidence="1">
    <location>
        <begin position="200"/>
        <end position="215"/>
    </location>
</feature>
<feature type="compositionally biased region" description="Polar residues" evidence="1">
    <location>
        <begin position="694"/>
        <end position="708"/>
    </location>
</feature>
<dbReference type="AlphaFoldDB" id="A0A401H5K3"/>
<dbReference type="OrthoDB" id="3225203at2759"/>
<feature type="region of interest" description="Disordered" evidence="1">
    <location>
        <begin position="447"/>
        <end position="508"/>
    </location>
</feature>